<dbReference type="AlphaFoldDB" id="A0A2D2DMJ4"/>
<proteinExistence type="predicted"/>
<sequence length="335" mass="35925">MTCSSPAPLLVLRVLADRRGLPSGLLIEADAGAAAAAADDALAAPSIVAALGALCDEFSCLYRSSLDVRLADVLRGQGWTELAARSLFCADERLSAALLPPEARWIDGDWCMAAPAREPARQAASRALALQLVQLVAADADTHEIEALLRLDPTLSYQLLRLVNSLGMGVARRITSFGQALLILGRQQLRRWLNLMLFAANKDDIRSPMLLARVAVRARSLELLARTRGLDKLTQEQAFMTGMFSLLGVLFGMPLPAILAPLSISEAVLGALLHRDGELGALLDLVECAERSEPDAVAARVMALQMTPCDFNGAIIEANRWMLGALRDSGARDHG</sequence>
<dbReference type="Gene3D" id="1.10.3210.10">
    <property type="entry name" value="Hypothetical protein af1432"/>
    <property type="match status" value="1"/>
</dbReference>
<reference evidence="2" key="1">
    <citation type="submission" date="2017-10" db="EMBL/GenBank/DDBJ databases">
        <title>Massilia psychrophilum sp. nov., a novel purple-pigmented bacterium isolated from Tianshan glacier, Xinjiang Municipality, China.</title>
        <authorList>
            <person name="Wang H."/>
        </authorList>
    </citation>
    <scope>NUCLEOTIDE SEQUENCE [LARGE SCALE GENOMIC DNA]</scope>
    <source>
        <strain evidence="2">B2</strain>
    </source>
</reference>
<dbReference type="Proteomes" id="UP000229897">
    <property type="component" value="Chromosome"/>
</dbReference>
<dbReference type="KEGG" id="mass:CR152_17905"/>
<dbReference type="InterPro" id="IPR052340">
    <property type="entry name" value="RNase_Y/CdgJ"/>
</dbReference>
<evidence type="ECO:0000313" key="3">
    <source>
        <dbReference type="Proteomes" id="UP000229897"/>
    </source>
</evidence>
<name>A0A2D2DMJ4_9BURK</name>
<protein>
    <recommendedName>
        <fullName evidence="1">HDOD domain-containing protein</fullName>
    </recommendedName>
</protein>
<evidence type="ECO:0000259" key="1">
    <source>
        <dbReference type="PROSITE" id="PS51833"/>
    </source>
</evidence>
<gene>
    <name evidence="2" type="ORF">CR152_17905</name>
</gene>
<dbReference type="InterPro" id="IPR013976">
    <property type="entry name" value="HDOD"/>
</dbReference>
<dbReference type="PROSITE" id="PS51833">
    <property type="entry name" value="HDOD"/>
    <property type="match status" value="1"/>
</dbReference>
<keyword evidence="3" id="KW-1185">Reference proteome</keyword>
<dbReference type="EMBL" id="CP024608">
    <property type="protein sequence ID" value="ATQ76199.1"/>
    <property type="molecule type" value="Genomic_DNA"/>
</dbReference>
<organism evidence="2 3">
    <name type="scientific">Massilia violaceinigra</name>
    <dbReference type="NCBI Taxonomy" id="2045208"/>
    <lineage>
        <taxon>Bacteria</taxon>
        <taxon>Pseudomonadati</taxon>
        <taxon>Pseudomonadota</taxon>
        <taxon>Betaproteobacteria</taxon>
        <taxon>Burkholderiales</taxon>
        <taxon>Oxalobacteraceae</taxon>
        <taxon>Telluria group</taxon>
        <taxon>Massilia</taxon>
    </lineage>
</organism>
<dbReference type="PANTHER" id="PTHR33525:SF4">
    <property type="entry name" value="CYCLIC DI-GMP PHOSPHODIESTERASE CDGJ"/>
    <property type="match status" value="1"/>
</dbReference>
<dbReference type="PANTHER" id="PTHR33525">
    <property type="match status" value="1"/>
</dbReference>
<accession>A0A2D2DMJ4</accession>
<evidence type="ECO:0000313" key="2">
    <source>
        <dbReference type="EMBL" id="ATQ76199.1"/>
    </source>
</evidence>
<dbReference type="Pfam" id="PF08668">
    <property type="entry name" value="HDOD"/>
    <property type="match status" value="1"/>
</dbReference>
<dbReference type="SUPFAM" id="SSF109604">
    <property type="entry name" value="HD-domain/PDEase-like"/>
    <property type="match status" value="1"/>
</dbReference>
<feature type="domain" description="HDOD" evidence="1">
    <location>
        <begin position="122"/>
        <end position="310"/>
    </location>
</feature>